<evidence type="ECO:0000256" key="4">
    <source>
        <dbReference type="PROSITE-ProRule" id="PRU00335"/>
    </source>
</evidence>
<dbReference type="EMBL" id="CP073767">
    <property type="protein sequence ID" value="UWZ51062.1"/>
    <property type="molecule type" value="Genomic_DNA"/>
</dbReference>
<keyword evidence="7" id="KW-1185">Reference proteome</keyword>
<dbReference type="PANTHER" id="PTHR30055">
    <property type="entry name" value="HTH-TYPE TRANSCRIPTIONAL REGULATOR RUTR"/>
    <property type="match status" value="1"/>
</dbReference>
<dbReference type="GO" id="GO:0003700">
    <property type="term" value="F:DNA-binding transcription factor activity"/>
    <property type="evidence" value="ECO:0007669"/>
    <property type="project" value="TreeGrafter"/>
</dbReference>
<dbReference type="OrthoDB" id="3869819at2"/>
<feature type="DNA-binding region" description="H-T-H motif" evidence="4">
    <location>
        <begin position="36"/>
        <end position="55"/>
    </location>
</feature>
<dbReference type="GO" id="GO:0000976">
    <property type="term" value="F:transcription cis-regulatory region binding"/>
    <property type="evidence" value="ECO:0007669"/>
    <property type="project" value="TreeGrafter"/>
</dbReference>
<organism evidence="6 7">
    <name type="scientific">Dactylosporangium aurantiacum</name>
    <dbReference type="NCBI Taxonomy" id="35754"/>
    <lineage>
        <taxon>Bacteria</taxon>
        <taxon>Bacillati</taxon>
        <taxon>Actinomycetota</taxon>
        <taxon>Actinomycetes</taxon>
        <taxon>Micromonosporales</taxon>
        <taxon>Micromonosporaceae</taxon>
        <taxon>Dactylosporangium</taxon>
    </lineage>
</organism>
<dbReference type="InterPro" id="IPR001647">
    <property type="entry name" value="HTH_TetR"/>
</dbReference>
<proteinExistence type="predicted"/>
<accession>A0A9Q9I838</accession>
<dbReference type="SUPFAM" id="SSF46689">
    <property type="entry name" value="Homeodomain-like"/>
    <property type="match status" value="1"/>
</dbReference>
<evidence type="ECO:0000313" key="6">
    <source>
        <dbReference type="EMBL" id="UWZ51062.1"/>
    </source>
</evidence>
<keyword evidence="2 4" id="KW-0238">DNA-binding</keyword>
<reference evidence="6" key="1">
    <citation type="submission" date="2021-04" db="EMBL/GenBank/DDBJ databases">
        <title>Dactylosporangium aurantiacum NRRL B-8018 full assembly.</title>
        <authorList>
            <person name="Hartkoorn R.C."/>
            <person name="Beaudoing E."/>
            <person name="Hot D."/>
        </authorList>
    </citation>
    <scope>NUCLEOTIDE SEQUENCE</scope>
    <source>
        <strain evidence="6">NRRL B-8018</strain>
    </source>
</reference>
<keyword evidence="1" id="KW-0805">Transcription regulation</keyword>
<evidence type="ECO:0000256" key="1">
    <source>
        <dbReference type="ARBA" id="ARBA00023015"/>
    </source>
</evidence>
<evidence type="ECO:0000256" key="2">
    <source>
        <dbReference type="ARBA" id="ARBA00023125"/>
    </source>
</evidence>
<dbReference type="RefSeq" id="WP_081971695.1">
    <property type="nucleotide sequence ID" value="NZ_CP073767.1"/>
</dbReference>
<evidence type="ECO:0000256" key="3">
    <source>
        <dbReference type="ARBA" id="ARBA00023163"/>
    </source>
</evidence>
<sequence length="193" mass="20433">MSDITGRRRERADAKRSRAKVLDAAVELLGRRPEASMDEVAAASGVARQTVYAHYPSRQALVTAIVERLIAETIDALAGAGCEAATAADALSDWLLRSWAVIHRYPVLLTPVLASAGGDERELHAPILDSLLRILDRGRTSGEFDTTQPIGWQVSAILALGHAAAGEAGAGRLDMAVAGNAFRDAVLRVTAGR</sequence>
<dbReference type="Pfam" id="PF00440">
    <property type="entry name" value="TetR_N"/>
    <property type="match status" value="1"/>
</dbReference>
<keyword evidence="3" id="KW-0804">Transcription</keyword>
<dbReference type="Gene3D" id="1.10.357.10">
    <property type="entry name" value="Tetracycline Repressor, domain 2"/>
    <property type="match status" value="1"/>
</dbReference>
<name>A0A9Q9I838_9ACTN</name>
<dbReference type="Proteomes" id="UP001058003">
    <property type="component" value="Chromosome"/>
</dbReference>
<dbReference type="AlphaFoldDB" id="A0A9Q9I838"/>
<evidence type="ECO:0000259" key="5">
    <source>
        <dbReference type="PROSITE" id="PS50977"/>
    </source>
</evidence>
<protein>
    <submittedName>
        <fullName evidence="6">TetR/AcrR family transcriptional regulator</fullName>
    </submittedName>
</protein>
<dbReference type="InterPro" id="IPR009057">
    <property type="entry name" value="Homeodomain-like_sf"/>
</dbReference>
<feature type="domain" description="HTH tetR-type" evidence="5">
    <location>
        <begin position="15"/>
        <end position="73"/>
    </location>
</feature>
<dbReference type="PANTHER" id="PTHR30055:SF234">
    <property type="entry name" value="HTH-TYPE TRANSCRIPTIONAL REGULATOR BETI"/>
    <property type="match status" value="1"/>
</dbReference>
<dbReference type="KEGG" id="daur:Daura_30340"/>
<dbReference type="InterPro" id="IPR050109">
    <property type="entry name" value="HTH-type_TetR-like_transc_reg"/>
</dbReference>
<gene>
    <name evidence="6" type="ORF">Daura_30340</name>
</gene>
<dbReference type="PROSITE" id="PS50977">
    <property type="entry name" value="HTH_TETR_2"/>
    <property type="match status" value="1"/>
</dbReference>
<evidence type="ECO:0000313" key="7">
    <source>
        <dbReference type="Proteomes" id="UP001058003"/>
    </source>
</evidence>